<name>A0A9D2EZC8_9ACTN</name>
<dbReference type="PROSITE" id="PS50977">
    <property type="entry name" value="HTH_TETR_2"/>
    <property type="match status" value="1"/>
</dbReference>
<dbReference type="InterPro" id="IPR001647">
    <property type="entry name" value="HTH_TetR"/>
</dbReference>
<feature type="domain" description="HTH tetR-type" evidence="3">
    <location>
        <begin position="11"/>
        <end position="71"/>
    </location>
</feature>
<evidence type="ECO:0000256" key="2">
    <source>
        <dbReference type="PROSITE-ProRule" id="PRU00335"/>
    </source>
</evidence>
<evidence type="ECO:0000256" key="1">
    <source>
        <dbReference type="ARBA" id="ARBA00023125"/>
    </source>
</evidence>
<sequence>MRREGGGRAAARMRERLADAFWECLDAARLDAVSVGDVIAAAGVSRGSFYYHFADKDELVRWALRHEVIDVDRRGTSLVAVMAGPEPDDEDPIVARGVRRICLLIDRGGMDVAYDAMLELAIEFWTRAQRPEGGRLPDEVVAALEYGVGGLVGMLSRADTSTEAHRRASVAFLREQHARLREHVLSEVLVAS</sequence>
<dbReference type="InterPro" id="IPR050624">
    <property type="entry name" value="HTH-type_Tx_Regulator"/>
</dbReference>
<reference evidence="4" key="1">
    <citation type="journal article" date="2021" name="PeerJ">
        <title>Extensive microbial diversity within the chicken gut microbiome revealed by metagenomics and culture.</title>
        <authorList>
            <person name="Gilroy R."/>
            <person name="Ravi A."/>
            <person name="Getino M."/>
            <person name="Pursley I."/>
            <person name="Horton D.L."/>
            <person name="Alikhan N.F."/>
            <person name="Baker D."/>
            <person name="Gharbi K."/>
            <person name="Hall N."/>
            <person name="Watson M."/>
            <person name="Adriaenssens E.M."/>
            <person name="Foster-Nyarko E."/>
            <person name="Jarju S."/>
            <person name="Secka A."/>
            <person name="Antonio M."/>
            <person name="Oren A."/>
            <person name="Chaudhuri R.R."/>
            <person name="La Ragione R."/>
            <person name="Hildebrand F."/>
            <person name="Pallen M.J."/>
        </authorList>
    </citation>
    <scope>NUCLEOTIDE SEQUENCE</scope>
    <source>
        <strain evidence="4">ChiHjej12B11-14209</strain>
    </source>
</reference>
<dbReference type="Pfam" id="PF00440">
    <property type="entry name" value="TetR_N"/>
    <property type="match status" value="1"/>
</dbReference>
<dbReference type="SUPFAM" id="SSF46689">
    <property type="entry name" value="Homeodomain-like"/>
    <property type="match status" value="1"/>
</dbReference>
<feature type="DNA-binding region" description="H-T-H motif" evidence="2">
    <location>
        <begin position="34"/>
        <end position="53"/>
    </location>
</feature>
<dbReference type="PANTHER" id="PTHR43479:SF11">
    <property type="entry name" value="ACREF_ENVCD OPERON REPRESSOR-RELATED"/>
    <property type="match status" value="1"/>
</dbReference>
<comment type="caution">
    <text evidence="4">The sequence shown here is derived from an EMBL/GenBank/DDBJ whole genome shotgun (WGS) entry which is preliminary data.</text>
</comment>
<organism evidence="4 5">
    <name type="scientific">Candidatus Olsenella pullistercoris</name>
    <dbReference type="NCBI Taxonomy" id="2838712"/>
    <lineage>
        <taxon>Bacteria</taxon>
        <taxon>Bacillati</taxon>
        <taxon>Actinomycetota</taxon>
        <taxon>Coriobacteriia</taxon>
        <taxon>Coriobacteriales</taxon>
        <taxon>Atopobiaceae</taxon>
        <taxon>Olsenella</taxon>
    </lineage>
</organism>
<evidence type="ECO:0000313" key="5">
    <source>
        <dbReference type="Proteomes" id="UP000824062"/>
    </source>
</evidence>
<gene>
    <name evidence="4" type="ORF">IAA19_05960</name>
</gene>
<dbReference type="AlphaFoldDB" id="A0A9D2EZC8"/>
<accession>A0A9D2EZC8</accession>
<evidence type="ECO:0000313" key="4">
    <source>
        <dbReference type="EMBL" id="HIZ46548.1"/>
    </source>
</evidence>
<dbReference type="PANTHER" id="PTHR43479">
    <property type="entry name" value="ACREF/ENVCD OPERON REPRESSOR-RELATED"/>
    <property type="match status" value="1"/>
</dbReference>
<dbReference type="InterPro" id="IPR009057">
    <property type="entry name" value="Homeodomain-like_sf"/>
</dbReference>
<evidence type="ECO:0000259" key="3">
    <source>
        <dbReference type="PROSITE" id="PS50977"/>
    </source>
</evidence>
<dbReference type="Gene3D" id="1.10.357.10">
    <property type="entry name" value="Tetracycline Repressor, domain 2"/>
    <property type="match status" value="1"/>
</dbReference>
<keyword evidence="1 2" id="KW-0238">DNA-binding</keyword>
<dbReference type="Proteomes" id="UP000824062">
    <property type="component" value="Unassembled WGS sequence"/>
</dbReference>
<protein>
    <submittedName>
        <fullName evidence="4">TetR/AcrR family transcriptional regulator</fullName>
    </submittedName>
</protein>
<dbReference type="EMBL" id="DXBM01000050">
    <property type="protein sequence ID" value="HIZ46548.1"/>
    <property type="molecule type" value="Genomic_DNA"/>
</dbReference>
<proteinExistence type="predicted"/>
<reference evidence="4" key="2">
    <citation type="submission" date="2021-04" db="EMBL/GenBank/DDBJ databases">
        <authorList>
            <person name="Gilroy R."/>
        </authorList>
    </citation>
    <scope>NUCLEOTIDE SEQUENCE</scope>
    <source>
        <strain evidence="4">ChiHjej12B11-14209</strain>
    </source>
</reference>
<dbReference type="GO" id="GO:0003677">
    <property type="term" value="F:DNA binding"/>
    <property type="evidence" value="ECO:0007669"/>
    <property type="project" value="UniProtKB-UniRule"/>
</dbReference>